<accession>A0ABW5USA8</accession>
<evidence type="ECO:0000313" key="3">
    <source>
        <dbReference type="EMBL" id="MFD2755799.1"/>
    </source>
</evidence>
<sequence length="193" mass="19804">MKTLIATLLIAAPLVAASSFAQAQGTTPAKATAAKKTVQKTAKKPAAKKGAKAAAGAAAAGTAAAAVAAAPAAPLSTEELAVSERVFKGRIPCELGAYVNVTADSTNPGYFFVDGRGFKYHMSPVKTTTGTVRLEDKAAGAVWLQIANKSMLMNQKAGQRLADECMSPEQQQVAEAIKKNPPPSLLDAPKPAQ</sequence>
<comment type="caution">
    <text evidence="3">The sequence shown here is derived from an EMBL/GenBank/DDBJ whole genome shotgun (WGS) entry which is preliminary data.</text>
</comment>
<evidence type="ECO:0000256" key="1">
    <source>
        <dbReference type="SAM" id="MobiDB-lite"/>
    </source>
</evidence>
<feature type="chain" id="PRO_5046912948" evidence="2">
    <location>
        <begin position="24"/>
        <end position="193"/>
    </location>
</feature>
<keyword evidence="4" id="KW-1185">Reference proteome</keyword>
<keyword evidence="2" id="KW-0732">Signal</keyword>
<organism evidence="3 4">
    <name type="scientific">Comamonas terrae</name>
    <dbReference type="NCBI Taxonomy" id="673548"/>
    <lineage>
        <taxon>Bacteria</taxon>
        <taxon>Pseudomonadati</taxon>
        <taxon>Pseudomonadota</taxon>
        <taxon>Betaproteobacteria</taxon>
        <taxon>Burkholderiales</taxon>
        <taxon>Comamonadaceae</taxon>
        <taxon>Comamonas</taxon>
    </lineage>
</organism>
<evidence type="ECO:0000313" key="4">
    <source>
        <dbReference type="Proteomes" id="UP001597463"/>
    </source>
</evidence>
<name>A0ABW5USA8_9BURK</name>
<dbReference type="RefSeq" id="WP_066481202.1">
    <property type="nucleotide sequence ID" value="NZ_BCNT01000015.1"/>
</dbReference>
<gene>
    <name evidence="3" type="ORF">ACFSW6_17155</name>
</gene>
<reference evidence="4" key="1">
    <citation type="journal article" date="2019" name="Int. J. Syst. Evol. Microbiol.">
        <title>The Global Catalogue of Microorganisms (GCM) 10K type strain sequencing project: providing services to taxonomists for standard genome sequencing and annotation.</title>
        <authorList>
            <consortium name="The Broad Institute Genomics Platform"/>
            <consortium name="The Broad Institute Genome Sequencing Center for Infectious Disease"/>
            <person name="Wu L."/>
            <person name="Ma J."/>
        </authorList>
    </citation>
    <scope>NUCLEOTIDE SEQUENCE [LARGE SCALE GENOMIC DNA]</scope>
    <source>
        <strain evidence="4">TISTR 1906</strain>
    </source>
</reference>
<dbReference type="Proteomes" id="UP001597463">
    <property type="component" value="Unassembled WGS sequence"/>
</dbReference>
<protein>
    <submittedName>
        <fullName evidence="3">Uncharacterized protein</fullName>
    </submittedName>
</protein>
<proteinExistence type="predicted"/>
<dbReference type="EMBL" id="JBHUMV010000008">
    <property type="protein sequence ID" value="MFD2755799.1"/>
    <property type="molecule type" value="Genomic_DNA"/>
</dbReference>
<evidence type="ECO:0000256" key="2">
    <source>
        <dbReference type="SAM" id="SignalP"/>
    </source>
</evidence>
<feature type="signal peptide" evidence="2">
    <location>
        <begin position="1"/>
        <end position="23"/>
    </location>
</feature>
<feature type="region of interest" description="Disordered" evidence="1">
    <location>
        <begin position="164"/>
        <end position="193"/>
    </location>
</feature>